<name>A0A9N9G883_9GLOM</name>
<evidence type="ECO:0000313" key="2">
    <source>
        <dbReference type="Proteomes" id="UP000789831"/>
    </source>
</evidence>
<sequence>MNTCTTCQHQLFTEAFFRKGKLLKTCSICLTKKSEKAAKQVSPVDNKLENQFENEMEEIIFTDIIKYVSNKITNLEQNAGLFFNLCVKLNDDILITAHHDMKLLHEKPIDLTTPPEIKHEIMENLYMDPVQLQTHLHEDSVISARRFLENLNNNNQFCFEWRSELVTAIGFITLLLTKLLPVNTNGAGFPIAYLLLNTMKAFDNKEQTGLRTKALAGFLRFLHNKRLEPHFVCDM</sequence>
<organism evidence="1 2">
    <name type="scientific">Ambispora gerdemannii</name>
    <dbReference type="NCBI Taxonomy" id="144530"/>
    <lineage>
        <taxon>Eukaryota</taxon>
        <taxon>Fungi</taxon>
        <taxon>Fungi incertae sedis</taxon>
        <taxon>Mucoromycota</taxon>
        <taxon>Glomeromycotina</taxon>
        <taxon>Glomeromycetes</taxon>
        <taxon>Archaeosporales</taxon>
        <taxon>Ambisporaceae</taxon>
        <taxon>Ambispora</taxon>
    </lineage>
</organism>
<gene>
    <name evidence="1" type="ORF">AGERDE_LOCUS8473</name>
</gene>
<accession>A0A9N9G883</accession>
<dbReference type="EMBL" id="CAJVPL010001805">
    <property type="protein sequence ID" value="CAG8588284.1"/>
    <property type="molecule type" value="Genomic_DNA"/>
</dbReference>
<protein>
    <submittedName>
        <fullName evidence="1">8375_t:CDS:1</fullName>
    </submittedName>
</protein>
<reference evidence="1" key="1">
    <citation type="submission" date="2021-06" db="EMBL/GenBank/DDBJ databases">
        <authorList>
            <person name="Kallberg Y."/>
            <person name="Tangrot J."/>
            <person name="Rosling A."/>
        </authorList>
    </citation>
    <scope>NUCLEOTIDE SEQUENCE</scope>
    <source>
        <strain evidence="1">MT106</strain>
    </source>
</reference>
<dbReference type="Proteomes" id="UP000789831">
    <property type="component" value="Unassembled WGS sequence"/>
</dbReference>
<dbReference type="OrthoDB" id="2443994at2759"/>
<comment type="caution">
    <text evidence="1">The sequence shown here is derived from an EMBL/GenBank/DDBJ whole genome shotgun (WGS) entry which is preliminary data.</text>
</comment>
<evidence type="ECO:0000313" key="1">
    <source>
        <dbReference type="EMBL" id="CAG8588284.1"/>
    </source>
</evidence>
<keyword evidence="2" id="KW-1185">Reference proteome</keyword>
<proteinExistence type="predicted"/>
<dbReference type="AlphaFoldDB" id="A0A9N9G883"/>